<evidence type="ECO:0000313" key="1">
    <source>
        <dbReference type="EMBL" id="KAG5191116.1"/>
    </source>
</evidence>
<accession>A0A835ZDR7</accession>
<reference evidence="1" key="1">
    <citation type="submission" date="2021-02" db="EMBL/GenBank/DDBJ databases">
        <title>First Annotated Genome of the Yellow-green Alga Tribonema minus.</title>
        <authorList>
            <person name="Mahan K.M."/>
        </authorList>
    </citation>
    <scope>NUCLEOTIDE SEQUENCE</scope>
    <source>
        <strain evidence="1">UTEX B ZZ1240</strain>
    </source>
</reference>
<evidence type="ECO:0000313" key="2">
    <source>
        <dbReference type="Proteomes" id="UP000664859"/>
    </source>
</evidence>
<dbReference type="AlphaFoldDB" id="A0A835ZDR7"/>
<name>A0A835ZDR7_9STRA</name>
<gene>
    <name evidence="1" type="ORF">JKP88DRAFT_231435</name>
</gene>
<protein>
    <submittedName>
        <fullName evidence="1">Uncharacterized protein</fullName>
    </submittedName>
</protein>
<proteinExistence type="predicted"/>
<comment type="caution">
    <text evidence="1">The sequence shown here is derived from an EMBL/GenBank/DDBJ whole genome shotgun (WGS) entry which is preliminary data.</text>
</comment>
<keyword evidence="2" id="KW-1185">Reference proteome</keyword>
<dbReference type="Proteomes" id="UP000664859">
    <property type="component" value="Unassembled WGS sequence"/>
</dbReference>
<sequence>MLTPLEMSDPLDPAHMASNNVLEDEIAAAAVAAGADPVAAARRMGLELKLRCLEGAVAGGELTLRDYCNMVAERAARDRVLALWLMRGGRAAEAKRVARRVRLMEDELAGVPEEERG</sequence>
<dbReference type="EMBL" id="JAFCMP010000023">
    <property type="protein sequence ID" value="KAG5191116.1"/>
    <property type="molecule type" value="Genomic_DNA"/>
</dbReference>
<organism evidence="1 2">
    <name type="scientific">Tribonema minus</name>
    <dbReference type="NCBI Taxonomy" id="303371"/>
    <lineage>
        <taxon>Eukaryota</taxon>
        <taxon>Sar</taxon>
        <taxon>Stramenopiles</taxon>
        <taxon>Ochrophyta</taxon>
        <taxon>PX clade</taxon>
        <taxon>Xanthophyceae</taxon>
        <taxon>Tribonematales</taxon>
        <taxon>Tribonemataceae</taxon>
        <taxon>Tribonema</taxon>
    </lineage>
</organism>